<dbReference type="PROSITE" id="PS51257">
    <property type="entry name" value="PROKAR_LIPOPROTEIN"/>
    <property type="match status" value="1"/>
</dbReference>
<dbReference type="RefSeq" id="WP_249304212.1">
    <property type="nucleotide sequence ID" value="NZ_CP060634.1"/>
</dbReference>
<gene>
    <name evidence="1" type="ORF">H9Q78_05825</name>
</gene>
<dbReference type="AlphaFoldDB" id="A0A7G9G748"/>
<name>A0A7G9G748_9FIRM</name>
<dbReference type="Proteomes" id="UP000515823">
    <property type="component" value="Chromosome"/>
</dbReference>
<evidence type="ECO:0000313" key="1">
    <source>
        <dbReference type="EMBL" id="QNM06630.1"/>
    </source>
</evidence>
<evidence type="ECO:0000313" key="2">
    <source>
        <dbReference type="Proteomes" id="UP000515823"/>
    </source>
</evidence>
<dbReference type="SUPFAM" id="SSF69304">
    <property type="entry name" value="Tricorn protease N-terminal domain"/>
    <property type="match status" value="1"/>
</dbReference>
<protein>
    <recommendedName>
        <fullName evidence="3">DUF5050 domain-containing protein</fullName>
    </recommendedName>
</protein>
<keyword evidence="2" id="KW-1185">Reference proteome</keyword>
<evidence type="ECO:0008006" key="3">
    <source>
        <dbReference type="Google" id="ProtNLM"/>
    </source>
</evidence>
<dbReference type="EMBL" id="CP060634">
    <property type="protein sequence ID" value="QNM06630.1"/>
    <property type="molecule type" value="Genomic_DNA"/>
</dbReference>
<reference evidence="1 2" key="1">
    <citation type="submission" date="2020-08" db="EMBL/GenBank/DDBJ databases">
        <authorList>
            <person name="Liu C."/>
            <person name="Sun Q."/>
        </authorList>
    </citation>
    <scope>NUCLEOTIDE SEQUENCE [LARGE SCALE GENOMIC DNA]</scope>
    <source>
        <strain evidence="1 2">NSJ-38</strain>
    </source>
</reference>
<dbReference type="KEGG" id="qdo:H9Q78_05825"/>
<organism evidence="1 2">
    <name type="scientific">Qiania dongpingensis</name>
    <dbReference type="NCBI Taxonomy" id="2763669"/>
    <lineage>
        <taxon>Bacteria</taxon>
        <taxon>Bacillati</taxon>
        <taxon>Bacillota</taxon>
        <taxon>Clostridia</taxon>
        <taxon>Lachnospirales</taxon>
        <taxon>Lachnospiraceae</taxon>
        <taxon>Qiania</taxon>
    </lineage>
</organism>
<accession>A0A7G9G748</accession>
<sequence length="373" mass="42859">MKMFRIFLFFSASVLILAGCGKKKKTDNAEESVWRMNSCFTKTGILYKKSDINGKIKYYDYETKEYLTLCAKANCRHDSSECMAVYLYQNIDFMGKLGDKWYYHVMKTDEDEGAFYSCDLDGGNEKKIGSFSHGNGYAIGTVNLFYGDVCVLETEDDHFDDATGEWTGTASGIYRYHFDTGEAEVLCEEKEYMRPAYSVFGKYKNKLIYTEWDGEKNLLRQMDLDTREITSPLGNVNIVTGSVQGDTLLCSAMEDEKYELVIADLETGDQENIWTKGIASDFFWDEELKLFMIYGEESVVTEDGYTRQIFELYQYMEDGTCRLMRTGDTAKCFIPYVRVEDQLIGRDSKKGELARIKAEDFIQGSGNWEILNE</sequence>
<proteinExistence type="predicted"/>